<evidence type="ECO:0000313" key="2">
    <source>
        <dbReference type="Proteomes" id="UP000019146"/>
    </source>
</evidence>
<sequence>MRAHAIRGSEPGKQERDYRHVRATACAAAVEMPRGGLSKRL</sequence>
<gene>
    <name evidence="1" type="ORF">K788_0003743</name>
</gene>
<name>A0A0P0RBE2_9BURK</name>
<organism evidence="1 2">
    <name type="scientific">Paraburkholderia caribensis MBA4</name>
    <dbReference type="NCBI Taxonomy" id="1323664"/>
    <lineage>
        <taxon>Bacteria</taxon>
        <taxon>Pseudomonadati</taxon>
        <taxon>Pseudomonadota</taxon>
        <taxon>Betaproteobacteria</taxon>
        <taxon>Burkholderiales</taxon>
        <taxon>Burkholderiaceae</taxon>
        <taxon>Paraburkholderia</taxon>
    </lineage>
</organism>
<evidence type="ECO:0000313" key="1">
    <source>
        <dbReference type="EMBL" id="ALL65560.1"/>
    </source>
</evidence>
<accession>A0A0P0RBE2</accession>
<reference evidence="1 2" key="1">
    <citation type="journal article" date="2014" name="Genome Announc.">
        <title>Draft Genome Sequence of the Haloacid-Degrading Burkholderia caribensis Strain MBA4.</title>
        <authorList>
            <person name="Pan Y."/>
            <person name="Kong K.F."/>
            <person name="Tsang J.S."/>
        </authorList>
    </citation>
    <scope>NUCLEOTIDE SEQUENCE [LARGE SCALE GENOMIC DNA]</scope>
    <source>
        <strain evidence="1 2">MBA4</strain>
    </source>
</reference>
<dbReference type="Proteomes" id="UP000019146">
    <property type="component" value="Chromosome 1"/>
</dbReference>
<protein>
    <submittedName>
        <fullName evidence="1">Uncharacterized protein</fullName>
    </submittedName>
</protein>
<dbReference type="AlphaFoldDB" id="A0A0P0RBE2"/>
<dbReference type="KEGG" id="bcai:K788_0003743"/>
<proteinExistence type="predicted"/>
<dbReference type="EMBL" id="CP012746">
    <property type="protein sequence ID" value="ALL65560.1"/>
    <property type="molecule type" value="Genomic_DNA"/>
</dbReference>